<evidence type="ECO:0000259" key="10">
    <source>
        <dbReference type="Pfam" id="PF04136"/>
    </source>
</evidence>
<evidence type="ECO:0000256" key="6">
    <source>
        <dbReference type="ARBA" id="ARBA00023034"/>
    </source>
</evidence>
<dbReference type="GO" id="GO:0000425">
    <property type="term" value="P:pexophagy"/>
    <property type="evidence" value="ECO:0007669"/>
    <property type="project" value="EnsemblFungi"/>
</dbReference>
<comment type="similarity">
    <text evidence="2">Belongs to the COG3 family.</text>
</comment>
<dbReference type="GO" id="GO:0032258">
    <property type="term" value="P:cytoplasm to vacuole targeting by the Cvt pathway"/>
    <property type="evidence" value="ECO:0007669"/>
    <property type="project" value="EnsemblFungi"/>
</dbReference>
<keyword evidence="6" id="KW-0333">Golgi apparatus</keyword>
<evidence type="ECO:0000256" key="1">
    <source>
        <dbReference type="ARBA" id="ARBA00004395"/>
    </source>
</evidence>
<reference evidence="12 13" key="1">
    <citation type="journal article" date="2011" name="Proc. Natl. Acad. Sci. U.S.A.">
        <title>Evolutionary erosion of yeast sex chromosomes by mating-type switching accidents.</title>
        <authorList>
            <person name="Gordon J.L."/>
            <person name="Armisen D."/>
            <person name="Proux-Wera E."/>
            <person name="Oheigeartaigh S.S."/>
            <person name="Byrne K.P."/>
            <person name="Wolfe K.H."/>
        </authorList>
    </citation>
    <scope>NUCLEOTIDE SEQUENCE [LARGE SCALE GENOMIC DNA]</scope>
    <source>
        <strain evidence="13">ATCC 76901 / BCRC 22586 / CBS 4309 / NBRC 1992 / NRRL Y-12630</strain>
    </source>
</reference>
<dbReference type="GO" id="GO:0005801">
    <property type="term" value="C:cis-Golgi network"/>
    <property type="evidence" value="ECO:0007669"/>
    <property type="project" value="InterPro"/>
</dbReference>
<evidence type="ECO:0000256" key="3">
    <source>
        <dbReference type="ARBA" id="ARBA00020976"/>
    </source>
</evidence>
<feature type="compositionally biased region" description="Basic and acidic residues" evidence="9">
    <location>
        <begin position="820"/>
        <end position="844"/>
    </location>
</feature>
<protein>
    <recommendedName>
        <fullName evidence="3">Conserved oligomeric Golgi complex subunit 3</fullName>
    </recommendedName>
    <alternativeName>
        <fullName evidence="8">Component of oligomeric Golgi complex 3</fullName>
    </alternativeName>
</protein>
<dbReference type="InterPro" id="IPR007265">
    <property type="entry name" value="COG_su3"/>
</dbReference>
<evidence type="ECO:0000256" key="2">
    <source>
        <dbReference type="ARBA" id="ARBA00009936"/>
    </source>
</evidence>
<evidence type="ECO:0000256" key="9">
    <source>
        <dbReference type="SAM" id="MobiDB-lite"/>
    </source>
</evidence>
<dbReference type="RefSeq" id="XP_003673323.1">
    <property type="nucleotide sequence ID" value="XM_003673275.1"/>
</dbReference>
<accession>G0V644</accession>
<evidence type="ECO:0000256" key="5">
    <source>
        <dbReference type="ARBA" id="ARBA00022927"/>
    </source>
</evidence>
<keyword evidence="4" id="KW-0813">Transport</keyword>
<dbReference type="STRING" id="1064592.G0V644"/>
<dbReference type="GO" id="GO:0007030">
    <property type="term" value="P:Golgi organization"/>
    <property type="evidence" value="ECO:0007669"/>
    <property type="project" value="TreeGrafter"/>
</dbReference>
<comment type="subcellular location">
    <subcellularLocation>
        <location evidence="1">Golgi apparatus membrane</location>
        <topology evidence="1">Peripheral membrane protein</topology>
    </subcellularLocation>
</comment>
<feature type="domain" description="Conserved oligomeric Golgi complex subunit 3 N-terminal" evidence="10">
    <location>
        <begin position="81"/>
        <end position="226"/>
    </location>
</feature>
<proteinExistence type="inferred from homology"/>
<dbReference type="InterPro" id="IPR048320">
    <property type="entry name" value="COG3_N"/>
</dbReference>
<feature type="region of interest" description="Disordered" evidence="9">
    <location>
        <begin position="813"/>
        <end position="844"/>
    </location>
</feature>
<organism evidence="12 13">
    <name type="scientific">Naumovozyma castellii</name>
    <name type="common">Yeast</name>
    <name type="synonym">Saccharomyces castellii</name>
    <dbReference type="NCBI Taxonomy" id="27288"/>
    <lineage>
        <taxon>Eukaryota</taxon>
        <taxon>Fungi</taxon>
        <taxon>Dikarya</taxon>
        <taxon>Ascomycota</taxon>
        <taxon>Saccharomycotina</taxon>
        <taxon>Saccharomycetes</taxon>
        <taxon>Saccharomycetales</taxon>
        <taxon>Saccharomycetaceae</taxon>
        <taxon>Naumovozyma</taxon>
    </lineage>
</organism>
<sequence>MARSRRNSLVQSIASHPVPSDSQAIPGILDDTYLFSKLQKLSLSLEGENIDNQSANSEEKVVEPPMEPDSMKDKYQYYTAYLAQLDANIEEHKLVLDHTRKVSDQFVEVLERFSEVSRNTSQFVTETKTLYDDYKNMTKLSQLIPESLKYFDVLDPIMRRLNHATSPTTVKRDSFKNMLVSIDESLRFLEAHPDFKDTETYRIKFKQSLIRACELISTYLKNLLRQSLNDIMDKKSSLSTGTRDALLYNKFATVSESYKLQVTEIVNRINDATYARYHDEMESILNECYEQYFQIRSKLLRDMIWAQLDQTIIKDKDAALDRFIQDNKSYFQQLCTNEYNLFVKFFPEDQCRYRVNEWFLQLCEPLYDCVRTRVLREVNIPQLCDSVTLFARYYEFEENSEEYLRQFKDVQFDKVFEPIVQKLQARLILRVQVYVEQYIVKYQPPKDVFKITNRRVVATSNKNTNNNTQDVENEAIVNAYIEKFNIRNQESDGTVLDIRSYYPPLVTALALLSKIFEMINSVVFDDLAHHIVHDCVFSLRKAYNIAIEASPNSNNFEVKLAYMKNLLMFKDQIQEFNIQFTVQETYLDFSGLGDFFKSVKENGRDALKRSDSSSMLSFARGLVPKVVNNMVDARFELIHELRYVIKEFTDCVTKDIIGDCLDLSPGHSGNLLAKNIELRGNIERKIPHFYNTICDYISDHEIVVNLLEAIQEVIIQEYSNFYDQVNDQIDNGTIQVAQVSELMFVDVFADFFNNVTRKTIINGGNNGFDQADDTSLSIAEDLDTHKEQEVQYGDKTPNVEQDIENGDALMELAEGNNNEDLNKDILKSSEESAKEEKVEERILT</sequence>
<dbReference type="GO" id="GO:0000301">
    <property type="term" value="P:retrograde transport, vesicle recycling within Golgi"/>
    <property type="evidence" value="ECO:0007669"/>
    <property type="project" value="EnsemblFungi"/>
</dbReference>
<gene>
    <name evidence="12" type="primary">NCAS0A03770</name>
    <name evidence="12" type="ordered locus">NCAS_0A03770</name>
</gene>
<dbReference type="AlphaFoldDB" id="G0V644"/>
<evidence type="ECO:0000256" key="4">
    <source>
        <dbReference type="ARBA" id="ARBA00022448"/>
    </source>
</evidence>
<dbReference type="Proteomes" id="UP000001640">
    <property type="component" value="Chromosome 1"/>
</dbReference>
<dbReference type="PANTHER" id="PTHR13302">
    <property type="entry name" value="CONSERVED OLIGOMERIC GOLGI COMPLEX COMPONENT 3"/>
    <property type="match status" value="1"/>
</dbReference>
<evidence type="ECO:0000256" key="7">
    <source>
        <dbReference type="ARBA" id="ARBA00023136"/>
    </source>
</evidence>
<dbReference type="Pfam" id="PF20671">
    <property type="entry name" value="COG3_C"/>
    <property type="match status" value="1"/>
</dbReference>
<dbReference type="GO" id="GO:0006888">
    <property type="term" value="P:endoplasmic reticulum to Golgi vesicle-mediated transport"/>
    <property type="evidence" value="ECO:0007669"/>
    <property type="project" value="EnsemblFungi"/>
</dbReference>
<dbReference type="FunCoup" id="G0V644">
    <property type="interactions" value="787"/>
</dbReference>
<dbReference type="eggNOG" id="KOG2604">
    <property type="taxonomic scope" value="Eukaryota"/>
</dbReference>
<keyword evidence="5" id="KW-0653">Protein transport</keyword>
<dbReference type="OrthoDB" id="296793at2759"/>
<dbReference type="GO" id="GO:0000139">
    <property type="term" value="C:Golgi membrane"/>
    <property type="evidence" value="ECO:0007669"/>
    <property type="project" value="UniProtKB-SubCell"/>
</dbReference>
<dbReference type="PANTHER" id="PTHR13302:SF8">
    <property type="entry name" value="CONSERVED OLIGOMERIC GOLGI COMPLEX SUBUNIT 3"/>
    <property type="match status" value="1"/>
</dbReference>
<dbReference type="InParanoid" id="G0V644"/>
<evidence type="ECO:0000259" key="11">
    <source>
        <dbReference type="Pfam" id="PF20671"/>
    </source>
</evidence>
<keyword evidence="7" id="KW-0472">Membrane</keyword>
<evidence type="ECO:0000256" key="8">
    <source>
        <dbReference type="ARBA" id="ARBA00031339"/>
    </source>
</evidence>
<dbReference type="HOGENOM" id="CLU_011639_2_0_1"/>
<dbReference type="OMA" id="DEFELWG"/>
<dbReference type="Pfam" id="PF04136">
    <property type="entry name" value="COG3_N"/>
    <property type="match status" value="1"/>
</dbReference>
<dbReference type="EMBL" id="HE576752">
    <property type="protein sequence ID" value="CCC66935.1"/>
    <property type="molecule type" value="Genomic_DNA"/>
</dbReference>
<reference key="2">
    <citation type="submission" date="2011-08" db="EMBL/GenBank/DDBJ databases">
        <title>Genome sequence of Naumovozyma castellii.</title>
        <authorList>
            <person name="Gordon J.L."/>
            <person name="Armisen D."/>
            <person name="Proux-Wera E."/>
            <person name="OhEigeartaigh S.S."/>
            <person name="Byrne K.P."/>
            <person name="Wolfe K.H."/>
        </authorList>
    </citation>
    <scope>NUCLEOTIDE SEQUENCE</scope>
    <source>
        <strain>Type strain:CBS 4309</strain>
    </source>
</reference>
<dbReference type="GO" id="GO:0140312">
    <property type="term" value="F:cargo adaptor activity"/>
    <property type="evidence" value="ECO:0007669"/>
    <property type="project" value="EnsemblFungi"/>
</dbReference>
<evidence type="ECO:0000313" key="12">
    <source>
        <dbReference type="EMBL" id="CCC66935.1"/>
    </source>
</evidence>
<dbReference type="GO" id="GO:0017119">
    <property type="term" value="C:Golgi transport complex"/>
    <property type="evidence" value="ECO:0007669"/>
    <property type="project" value="EnsemblFungi"/>
</dbReference>
<dbReference type="KEGG" id="ncs:NCAS_0A03770"/>
<dbReference type="InterPro" id="IPR048685">
    <property type="entry name" value="COG3_C"/>
</dbReference>
<keyword evidence="13" id="KW-1185">Reference proteome</keyword>
<feature type="domain" description="Conserved oligomeric Golgi complex subunit 3 C-terminal" evidence="11">
    <location>
        <begin position="244"/>
        <end position="591"/>
    </location>
</feature>
<evidence type="ECO:0000313" key="13">
    <source>
        <dbReference type="Proteomes" id="UP000001640"/>
    </source>
</evidence>
<dbReference type="GeneID" id="96900421"/>
<name>G0V644_NAUCA</name>
<feature type="region of interest" description="Disordered" evidence="9">
    <location>
        <begin position="49"/>
        <end position="69"/>
    </location>
</feature>